<dbReference type="CDD" id="cd14688">
    <property type="entry name" value="bZIP_YAP"/>
    <property type="match status" value="1"/>
</dbReference>
<evidence type="ECO:0000256" key="3">
    <source>
        <dbReference type="ARBA" id="ARBA00023242"/>
    </source>
</evidence>
<feature type="compositionally biased region" description="Basic and acidic residues" evidence="4">
    <location>
        <begin position="119"/>
        <end position="132"/>
    </location>
</feature>
<dbReference type="STRING" id="86259.A0A4Z1NQ27"/>
<dbReference type="Pfam" id="PF08601">
    <property type="entry name" value="PAP1"/>
    <property type="match status" value="1"/>
</dbReference>
<dbReference type="InterPro" id="IPR023167">
    <property type="entry name" value="Yap1_redox_dom_sf"/>
</dbReference>
<dbReference type="Gene3D" id="1.20.5.170">
    <property type="match status" value="1"/>
</dbReference>
<accession>A0A4Z1NQ27</accession>
<evidence type="ECO:0000259" key="5">
    <source>
        <dbReference type="PROSITE" id="PS50217"/>
    </source>
</evidence>
<name>A0A4Z1NQ27_9PEZI</name>
<dbReference type="Pfam" id="PF00170">
    <property type="entry name" value="bZIP_1"/>
    <property type="match status" value="1"/>
</dbReference>
<dbReference type="EMBL" id="SNSC02000033">
    <property type="protein sequence ID" value="TID12783.1"/>
    <property type="molecule type" value="Genomic_DNA"/>
</dbReference>
<dbReference type="SUPFAM" id="SSF57959">
    <property type="entry name" value="Leucine zipper domain"/>
    <property type="match status" value="1"/>
</dbReference>
<dbReference type="Gene3D" id="1.10.238.100">
    <property type="entry name" value="YAP1 redox domain. Chain B"/>
    <property type="match status" value="1"/>
</dbReference>
<feature type="compositionally biased region" description="Gly residues" evidence="4">
    <location>
        <begin position="82"/>
        <end position="106"/>
    </location>
</feature>
<dbReference type="GO" id="GO:0005737">
    <property type="term" value="C:cytoplasm"/>
    <property type="evidence" value="ECO:0007669"/>
    <property type="project" value="UniProtKB-SubCell"/>
</dbReference>
<dbReference type="Proteomes" id="UP000298493">
    <property type="component" value="Unassembled WGS sequence"/>
</dbReference>
<dbReference type="InterPro" id="IPR046347">
    <property type="entry name" value="bZIP_sf"/>
</dbReference>
<evidence type="ECO:0000313" key="7">
    <source>
        <dbReference type="Proteomes" id="UP000298493"/>
    </source>
</evidence>
<evidence type="ECO:0000256" key="4">
    <source>
        <dbReference type="SAM" id="MobiDB-lite"/>
    </source>
</evidence>
<dbReference type="PROSITE" id="PS50217">
    <property type="entry name" value="BZIP"/>
    <property type="match status" value="1"/>
</dbReference>
<comment type="subcellular location">
    <subcellularLocation>
        <location evidence="2">Cytoplasm</location>
    </subcellularLocation>
    <subcellularLocation>
        <location evidence="1">Nucleus</location>
    </subcellularLocation>
</comment>
<protein>
    <recommendedName>
        <fullName evidence="5">BZIP domain-containing protein</fullName>
    </recommendedName>
</protein>
<evidence type="ECO:0000313" key="6">
    <source>
        <dbReference type="EMBL" id="TID12783.1"/>
    </source>
</evidence>
<dbReference type="InterPro" id="IPR004827">
    <property type="entry name" value="bZIP"/>
</dbReference>
<sequence>MDYAPFFAQSPQPFFHMSIPPTPSYSGDDPKLGPTDPIDATMFAQNPFDTFRFSSGLPQDDLISAGDGMHIVGSVDSGLGNDGMGNDGMGNDGMGNDGMGNDGMGNDGLDFLNQGENSYQHDRRSSSEEKDNLTPAQSRRKAQNRAAQRAFRERKERHVKDLEAKLNALESSASSLASDNQRLKLALQRATTENEILRASSRPSSTITPAQHHSPLHNTDTSDALLDPGYTAHSPAHGTHDGDGTLLPAGATWDLIQNHPLVQQGFVDIAEVCDRLRGAARCDGSGPVFAEKEVIRAVELSRRAGGDELI</sequence>
<evidence type="ECO:0000256" key="2">
    <source>
        <dbReference type="ARBA" id="ARBA00004496"/>
    </source>
</evidence>
<dbReference type="OrthoDB" id="4940293at2759"/>
<keyword evidence="7" id="KW-1185">Reference proteome</keyword>
<reference evidence="6 7" key="1">
    <citation type="submission" date="2019-04" db="EMBL/GenBank/DDBJ databases">
        <title>High contiguity whole genome sequence and gene annotation resource for two Venturia nashicola isolates.</title>
        <authorList>
            <person name="Prokchorchik M."/>
            <person name="Won K."/>
            <person name="Lee Y."/>
            <person name="Choi E.D."/>
            <person name="Segonzac C."/>
            <person name="Sohn K.H."/>
        </authorList>
    </citation>
    <scope>NUCLEOTIDE SEQUENCE [LARGE SCALE GENOMIC DNA]</scope>
    <source>
        <strain evidence="6 7">PRI2</strain>
    </source>
</reference>
<dbReference type="PROSITE" id="PS00036">
    <property type="entry name" value="BZIP_BASIC"/>
    <property type="match status" value="1"/>
</dbReference>
<dbReference type="SUPFAM" id="SSF111430">
    <property type="entry name" value="YAP1 redox domain"/>
    <property type="match status" value="1"/>
</dbReference>
<proteinExistence type="predicted"/>
<dbReference type="PANTHER" id="PTHR40621:SF8">
    <property type="entry name" value="AP-1-LIKE TRANSCRIPTION FACTOR YAP3"/>
    <property type="match status" value="1"/>
</dbReference>
<evidence type="ECO:0000256" key="1">
    <source>
        <dbReference type="ARBA" id="ARBA00004123"/>
    </source>
</evidence>
<dbReference type="GO" id="GO:0001228">
    <property type="term" value="F:DNA-binding transcription activator activity, RNA polymerase II-specific"/>
    <property type="evidence" value="ECO:0007669"/>
    <property type="project" value="TreeGrafter"/>
</dbReference>
<dbReference type="InterPro" id="IPR050936">
    <property type="entry name" value="AP-1-like"/>
</dbReference>
<dbReference type="GO" id="GO:0000976">
    <property type="term" value="F:transcription cis-regulatory region binding"/>
    <property type="evidence" value="ECO:0007669"/>
    <property type="project" value="InterPro"/>
</dbReference>
<feature type="region of interest" description="Disordered" evidence="4">
    <location>
        <begin position="82"/>
        <end position="158"/>
    </location>
</feature>
<dbReference type="GO" id="GO:0033554">
    <property type="term" value="P:cellular response to stress"/>
    <property type="evidence" value="ECO:0007669"/>
    <property type="project" value="UniProtKB-ARBA"/>
</dbReference>
<dbReference type="PANTHER" id="PTHR40621">
    <property type="entry name" value="TRANSCRIPTION FACTOR KAPC-RELATED"/>
    <property type="match status" value="1"/>
</dbReference>
<dbReference type="GO" id="GO:0090575">
    <property type="term" value="C:RNA polymerase II transcription regulator complex"/>
    <property type="evidence" value="ECO:0007669"/>
    <property type="project" value="TreeGrafter"/>
</dbReference>
<keyword evidence="3" id="KW-0539">Nucleus</keyword>
<organism evidence="6 7">
    <name type="scientific">Venturia nashicola</name>
    <dbReference type="NCBI Taxonomy" id="86259"/>
    <lineage>
        <taxon>Eukaryota</taxon>
        <taxon>Fungi</taxon>
        <taxon>Dikarya</taxon>
        <taxon>Ascomycota</taxon>
        <taxon>Pezizomycotina</taxon>
        <taxon>Dothideomycetes</taxon>
        <taxon>Pleosporomycetidae</taxon>
        <taxon>Venturiales</taxon>
        <taxon>Venturiaceae</taxon>
        <taxon>Venturia</taxon>
    </lineage>
</organism>
<comment type="caution">
    <text evidence="6">The sequence shown here is derived from an EMBL/GenBank/DDBJ whole genome shotgun (WGS) entry which is preliminary data.</text>
</comment>
<dbReference type="InterPro" id="IPR013910">
    <property type="entry name" value="TF_PAP1"/>
</dbReference>
<gene>
    <name evidence="6" type="ORF">E6O75_ATG09948</name>
</gene>
<dbReference type="AlphaFoldDB" id="A0A4Z1NQ27"/>
<feature type="domain" description="BZIP" evidence="5">
    <location>
        <begin position="134"/>
        <end position="197"/>
    </location>
</feature>
<dbReference type="SMART" id="SM00338">
    <property type="entry name" value="BRLZ"/>
    <property type="match status" value="1"/>
</dbReference>